<gene>
    <name evidence="1" type="ORF">FWK35_00031942</name>
</gene>
<protein>
    <submittedName>
        <fullName evidence="1">Uncharacterized protein</fullName>
    </submittedName>
</protein>
<reference evidence="1 2" key="1">
    <citation type="submission" date="2019-08" db="EMBL/GenBank/DDBJ databases">
        <title>Whole genome of Aphis craccivora.</title>
        <authorList>
            <person name="Voronova N.V."/>
            <person name="Shulinski R.S."/>
            <person name="Bandarenka Y.V."/>
            <person name="Zhorov D.G."/>
            <person name="Warner D."/>
        </authorList>
    </citation>
    <scope>NUCLEOTIDE SEQUENCE [LARGE SCALE GENOMIC DNA]</scope>
    <source>
        <strain evidence="1">180601</strain>
        <tissue evidence="1">Whole Body</tissue>
    </source>
</reference>
<proteinExistence type="predicted"/>
<dbReference type="EMBL" id="VUJU01004237">
    <property type="protein sequence ID" value="KAF0755084.1"/>
    <property type="molecule type" value="Genomic_DNA"/>
</dbReference>
<accession>A0A6G0YG03</accession>
<name>A0A6G0YG03_APHCR</name>
<dbReference type="AlphaFoldDB" id="A0A6G0YG03"/>
<sequence>KKRKVIEASGQHNHDKNNSIEKIEQILRENCKRKAEESISTRPIKIIRTELLYSSSTF</sequence>
<evidence type="ECO:0000313" key="1">
    <source>
        <dbReference type="EMBL" id="KAF0755084.1"/>
    </source>
</evidence>
<keyword evidence="2" id="KW-1185">Reference proteome</keyword>
<organism evidence="1 2">
    <name type="scientific">Aphis craccivora</name>
    <name type="common">Cowpea aphid</name>
    <dbReference type="NCBI Taxonomy" id="307492"/>
    <lineage>
        <taxon>Eukaryota</taxon>
        <taxon>Metazoa</taxon>
        <taxon>Ecdysozoa</taxon>
        <taxon>Arthropoda</taxon>
        <taxon>Hexapoda</taxon>
        <taxon>Insecta</taxon>
        <taxon>Pterygota</taxon>
        <taxon>Neoptera</taxon>
        <taxon>Paraneoptera</taxon>
        <taxon>Hemiptera</taxon>
        <taxon>Sternorrhyncha</taxon>
        <taxon>Aphidomorpha</taxon>
        <taxon>Aphidoidea</taxon>
        <taxon>Aphididae</taxon>
        <taxon>Aphidini</taxon>
        <taxon>Aphis</taxon>
        <taxon>Aphis</taxon>
    </lineage>
</organism>
<feature type="non-terminal residue" evidence="1">
    <location>
        <position position="1"/>
    </location>
</feature>
<dbReference type="Proteomes" id="UP000478052">
    <property type="component" value="Unassembled WGS sequence"/>
</dbReference>
<comment type="caution">
    <text evidence="1">The sequence shown here is derived from an EMBL/GenBank/DDBJ whole genome shotgun (WGS) entry which is preliminary data.</text>
</comment>
<dbReference type="OrthoDB" id="6621062at2759"/>
<evidence type="ECO:0000313" key="2">
    <source>
        <dbReference type="Proteomes" id="UP000478052"/>
    </source>
</evidence>